<dbReference type="RefSeq" id="WP_102112640.1">
    <property type="nucleotide sequence ID" value="NZ_BMGN01000008.1"/>
</dbReference>
<dbReference type="KEGG" id="ncb:C0V82_12535"/>
<reference evidence="1 2" key="1">
    <citation type="submission" date="2017-12" db="EMBL/GenBank/DDBJ databases">
        <title>Genomes of bacteria within cyanobacterial aggregates.</title>
        <authorList>
            <person name="Cai H."/>
        </authorList>
    </citation>
    <scope>NUCLEOTIDE SEQUENCE [LARGE SCALE GENOMIC DNA]</scope>
    <source>
        <strain evidence="1 2">TH16</strain>
    </source>
</reference>
<dbReference type="OrthoDB" id="7364108at2"/>
<dbReference type="Proteomes" id="UP000234752">
    <property type="component" value="Chromosome eg_1"/>
</dbReference>
<proteinExistence type="predicted"/>
<accession>A0A2K9NCY2</accession>
<dbReference type="EMBL" id="CP025611">
    <property type="protein sequence ID" value="AUN30978.1"/>
    <property type="molecule type" value="Genomic_DNA"/>
</dbReference>
<protein>
    <submittedName>
        <fullName evidence="1">Uncharacterized protein</fullName>
    </submittedName>
</protein>
<keyword evidence="2" id="KW-1185">Reference proteome</keyword>
<organism evidence="1 2">
    <name type="scientific">Niveispirillum cyanobacteriorum</name>
    <dbReference type="NCBI Taxonomy" id="1612173"/>
    <lineage>
        <taxon>Bacteria</taxon>
        <taxon>Pseudomonadati</taxon>
        <taxon>Pseudomonadota</taxon>
        <taxon>Alphaproteobacteria</taxon>
        <taxon>Rhodospirillales</taxon>
        <taxon>Azospirillaceae</taxon>
        <taxon>Niveispirillum</taxon>
    </lineage>
</organism>
<evidence type="ECO:0000313" key="2">
    <source>
        <dbReference type="Proteomes" id="UP000234752"/>
    </source>
</evidence>
<dbReference type="AlphaFoldDB" id="A0A2K9NCY2"/>
<gene>
    <name evidence="1" type="ORF">C0V82_12535</name>
</gene>
<sequence>MTASVQTSHSPARPIAALPPLRRWLTRLFRRRPQTYPPLADVSAMVNEQVLAVTEVNSAGMCVVGYRGLLNPQDRFSFVLTLGDVDIAGDAVVAWRRHGGLGVAFYDLSGAERERLGGWLAGRGD</sequence>
<evidence type="ECO:0000313" key="1">
    <source>
        <dbReference type="EMBL" id="AUN30978.1"/>
    </source>
</evidence>
<name>A0A2K9NCY2_9PROT</name>